<dbReference type="Ensembl" id="ENSOTST00005151039.1">
    <property type="protein sequence ID" value="ENSOTSP00005151911.1"/>
    <property type="gene ID" value="ENSOTSG00005055481.1"/>
</dbReference>
<dbReference type="AlphaFoldDB" id="A0AAZ3SFX4"/>
<dbReference type="Gene3D" id="1.10.10.10">
    <property type="entry name" value="Winged helix-like DNA-binding domain superfamily/Winged helix DNA-binding domain"/>
    <property type="match status" value="1"/>
</dbReference>
<organism evidence="2 3">
    <name type="scientific">Oncorhynchus tshawytscha</name>
    <name type="common">Chinook salmon</name>
    <name type="synonym">Salmo tshawytscha</name>
    <dbReference type="NCBI Taxonomy" id="74940"/>
    <lineage>
        <taxon>Eukaryota</taxon>
        <taxon>Metazoa</taxon>
        <taxon>Chordata</taxon>
        <taxon>Craniata</taxon>
        <taxon>Vertebrata</taxon>
        <taxon>Euteleostomi</taxon>
        <taxon>Actinopterygii</taxon>
        <taxon>Neopterygii</taxon>
        <taxon>Teleostei</taxon>
        <taxon>Protacanthopterygii</taxon>
        <taxon>Salmoniformes</taxon>
        <taxon>Salmonidae</taxon>
        <taxon>Salmoninae</taxon>
        <taxon>Oncorhynchus</taxon>
    </lineage>
</organism>
<dbReference type="Proteomes" id="UP000694402">
    <property type="component" value="Unassembled WGS sequence"/>
</dbReference>
<evidence type="ECO:0000313" key="2">
    <source>
        <dbReference type="Ensembl" id="ENSOTSP00005151911.1"/>
    </source>
</evidence>
<dbReference type="InterPro" id="IPR009057">
    <property type="entry name" value="Homeodomain-like_sf"/>
</dbReference>
<accession>A0AAZ3SFX4</accession>
<dbReference type="Pfam" id="PF25787">
    <property type="entry name" value="HTH_SB"/>
    <property type="match status" value="1"/>
</dbReference>
<evidence type="ECO:0000313" key="3">
    <source>
        <dbReference type="Proteomes" id="UP000694402"/>
    </source>
</evidence>
<feature type="domain" description="Sleeping Beauty transposase HTH" evidence="1">
    <location>
        <begin position="83"/>
        <end position="116"/>
    </location>
</feature>
<reference evidence="3" key="1">
    <citation type="journal article" date="2018" name="PLoS ONE">
        <title>Chinook salmon (Oncorhynchus tshawytscha) genome and transcriptome.</title>
        <authorList>
            <person name="Christensen K.A."/>
            <person name="Leong J.S."/>
            <person name="Sakhrani D."/>
            <person name="Biagi C.A."/>
            <person name="Minkley D.R."/>
            <person name="Withler R.E."/>
            <person name="Rondeau E.B."/>
            <person name="Koop B.F."/>
            <person name="Devlin R.H."/>
        </authorList>
    </citation>
    <scope>NUCLEOTIDE SEQUENCE [LARGE SCALE GENOMIC DNA]</scope>
</reference>
<dbReference type="GeneTree" id="ENSGT01090000260333"/>
<dbReference type="InterPro" id="IPR036388">
    <property type="entry name" value="WH-like_DNA-bd_sf"/>
</dbReference>
<name>A0AAZ3SFX4_ONCTS</name>
<keyword evidence="3" id="KW-1185">Reference proteome</keyword>
<reference evidence="2" key="2">
    <citation type="submission" date="2025-08" db="UniProtKB">
        <authorList>
            <consortium name="Ensembl"/>
        </authorList>
    </citation>
    <scope>IDENTIFICATION</scope>
</reference>
<sequence length="163" mass="18159">MTQVIFTTIVYRQIISLIIHCITIPVGQKFTYTKLTVIALEASDGLIDINCRCTCGCISRPTFRLSASFLFPHHGKIKLLTSKSGSFLGAISKCLKVPHSSVQTIVRKYKHHGTTQPSYSSGRRSVLSPRDERTAKDLVKMQEETGTKVSISTVKRVLYINIT</sequence>
<reference evidence="2" key="3">
    <citation type="submission" date="2025-09" db="UniProtKB">
        <authorList>
            <consortium name="Ensembl"/>
        </authorList>
    </citation>
    <scope>IDENTIFICATION</scope>
</reference>
<proteinExistence type="predicted"/>
<protein>
    <recommendedName>
        <fullName evidence="1">Sleeping Beauty transposase HTH domain-containing protein</fullName>
    </recommendedName>
</protein>
<evidence type="ECO:0000259" key="1">
    <source>
        <dbReference type="Pfam" id="PF25787"/>
    </source>
</evidence>
<dbReference type="SUPFAM" id="SSF46689">
    <property type="entry name" value="Homeodomain-like"/>
    <property type="match status" value="1"/>
</dbReference>
<dbReference type="InterPro" id="IPR057667">
    <property type="entry name" value="HTH_SB"/>
</dbReference>